<evidence type="ECO:0000313" key="2">
    <source>
        <dbReference type="EMBL" id="KAK8596504.1"/>
    </source>
</evidence>
<sequence>MWNRRNKWTHDAKLVLVRILVENVWTLLFYLATTQSIPLHHPPYTYSLVWSCPPPGAIKTNIDASFISTTSSSSIGVVARDSFGLVLNTCAHILSSAYSAETSKACAFARGIAMTVVNNWSNAIIECDSILIFKRLRSDTAKNSIAAAHLVTSRDHLHHHPSLMVWHVGREANRVAHTLYALILLFID</sequence>
<dbReference type="PANTHER" id="PTHR47723:SF24">
    <property type="entry name" value="RNASE H TYPE-1 DOMAIN-CONTAINING PROTEIN"/>
    <property type="match status" value="1"/>
</dbReference>
<dbReference type="SUPFAM" id="SSF53098">
    <property type="entry name" value="Ribonuclease H-like"/>
    <property type="match status" value="1"/>
</dbReference>
<dbReference type="InterPro" id="IPR002156">
    <property type="entry name" value="RNaseH_domain"/>
</dbReference>
<feature type="domain" description="RNase H type-1" evidence="1">
    <location>
        <begin position="61"/>
        <end position="179"/>
    </location>
</feature>
<dbReference type="EMBL" id="JBBPBM010000002">
    <property type="protein sequence ID" value="KAK8596504.1"/>
    <property type="molecule type" value="Genomic_DNA"/>
</dbReference>
<dbReference type="Proteomes" id="UP001472677">
    <property type="component" value="Unassembled WGS sequence"/>
</dbReference>
<dbReference type="Pfam" id="PF13456">
    <property type="entry name" value="RVT_3"/>
    <property type="match status" value="1"/>
</dbReference>
<reference evidence="2 3" key="1">
    <citation type="journal article" date="2024" name="G3 (Bethesda)">
        <title>Genome assembly of Hibiscus sabdariffa L. provides insights into metabolisms of medicinal natural products.</title>
        <authorList>
            <person name="Kim T."/>
        </authorList>
    </citation>
    <scope>NUCLEOTIDE SEQUENCE [LARGE SCALE GENOMIC DNA]</scope>
    <source>
        <strain evidence="2">TK-2024</strain>
        <tissue evidence="2">Old leaves</tissue>
    </source>
</reference>
<organism evidence="2 3">
    <name type="scientific">Hibiscus sabdariffa</name>
    <name type="common">roselle</name>
    <dbReference type="NCBI Taxonomy" id="183260"/>
    <lineage>
        <taxon>Eukaryota</taxon>
        <taxon>Viridiplantae</taxon>
        <taxon>Streptophyta</taxon>
        <taxon>Embryophyta</taxon>
        <taxon>Tracheophyta</taxon>
        <taxon>Spermatophyta</taxon>
        <taxon>Magnoliopsida</taxon>
        <taxon>eudicotyledons</taxon>
        <taxon>Gunneridae</taxon>
        <taxon>Pentapetalae</taxon>
        <taxon>rosids</taxon>
        <taxon>malvids</taxon>
        <taxon>Malvales</taxon>
        <taxon>Malvaceae</taxon>
        <taxon>Malvoideae</taxon>
        <taxon>Hibiscus</taxon>
    </lineage>
</organism>
<dbReference type="InterPro" id="IPR044730">
    <property type="entry name" value="RNase_H-like_dom_plant"/>
</dbReference>
<dbReference type="InterPro" id="IPR012337">
    <property type="entry name" value="RNaseH-like_sf"/>
</dbReference>
<gene>
    <name evidence="2" type="ORF">V6N12_064990</name>
</gene>
<dbReference type="Gene3D" id="3.30.420.10">
    <property type="entry name" value="Ribonuclease H-like superfamily/Ribonuclease H"/>
    <property type="match status" value="1"/>
</dbReference>
<protein>
    <recommendedName>
        <fullName evidence="1">RNase H type-1 domain-containing protein</fullName>
    </recommendedName>
</protein>
<dbReference type="PANTHER" id="PTHR47723">
    <property type="entry name" value="OS05G0353850 PROTEIN"/>
    <property type="match status" value="1"/>
</dbReference>
<dbReference type="CDD" id="cd06222">
    <property type="entry name" value="RNase_H_like"/>
    <property type="match status" value="1"/>
</dbReference>
<proteinExistence type="predicted"/>
<dbReference type="InterPro" id="IPR053151">
    <property type="entry name" value="RNase_H-like"/>
</dbReference>
<accession>A0ABR2G887</accession>
<keyword evidence="3" id="KW-1185">Reference proteome</keyword>
<dbReference type="InterPro" id="IPR036397">
    <property type="entry name" value="RNaseH_sf"/>
</dbReference>
<comment type="caution">
    <text evidence="2">The sequence shown here is derived from an EMBL/GenBank/DDBJ whole genome shotgun (WGS) entry which is preliminary data.</text>
</comment>
<evidence type="ECO:0000259" key="1">
    <source>
        <dbReference type="Pfam" id="PF13456"/>
    </source>
</evidence>
<name>A0ABR2G887_9ROSI</name>
<evidence type="ECO:0000313" key="3">
    <source>
        <dbReference type="Proteomes" id="UP001472677"/>
    </source>
</evidence>